<comment type="similarity">
    <text evidence="1">Belongs to the CDC123 family.</text>
</comment>
<dbReference type="PANTHER" id="PTHR15323:SF6">
    <property type="entry name" value="CELL DIVISION CYCLE PROTEIN 123 HOMOLOG"/>
    <property type="match status" value="1"/>
</dbReference>
<reference evidence="2 3" key="1">
    <citation type="submission" date="2012-10" db="EMBL/GenBank/DDBJ databases">
        <title>Complete genome sequence of Moumouvirus goulette.</title>
        <authorList>
            <person name="Fournous G."/>
            <person name="Bougalmi M."/>
            <person name="Colson P."/>
        </authorList>
    </citation>
    <scope>NUCLEOTIDE SEQUENCE [LARGE SCALE GENOMIC DNA]</scope>
</reference>
<accession>M1PCK0</accession>
<gene>
    <name evidence="2" type="ORF">glt_00911</name>
</gene>
<dbReference type="PANTHER" id="PTHR15323">
    <property type="entry name" value="D123 PROTEIN"/>
    <property type="match status" value="1"/>
</dbReference>
<proteinExistence type="inferred from homology"/>
<evidence type="ECO:0000256" key="1">
    <source>
        <dbReference type="ARBA" id="ARBA00011047"/>
    </source>
</evidence>
<protein>
    <submittedName>
        <fullName evidence="2">Division cycle 123 protein</fullName>
    </submittedName>
</protein>
<dbReference type="Pfam" id="PF07065">
    <property type="entry name" value="D123"/>
    <property type="match status" value="1"/>
</dbReference>
<evidence type="ECO:0000313" key="3">
    <source>
        <dbReference type="Proteomes" id="UP000241071"/>
    </source>
</evidence>
<keyword evidence="3" id="KW-1185">Reference proteome</keyword>
<dbReference type="Proteomes" id="UP000241071">
    <property type="component" value="Segment"/>
</dbReference>
<dbReference type="InterPro" id="IPR009772">
    <property type="entry name" value="CDC123"/>
</dbReference>
<dbReference type="EMBL" id="KC008572">
    <property type="protein sequence ID" value="AGF85714.1"/>
    <property type="molecule type" value="Genomic_DNA"/>
</dbReference>
<sequence length="283" mass="33159">MIHIEYIKEITNLDDFNSNNHPKFPNDKEANGLDYKTELWKTNLSNYYDLINYTVSWTYDFNLSETKILLKACQIGSISGKCPKIYDDELGEIINKLNSSWKSGSWFMRLDASSTKDSIINPPFKSAQSVITSIVTSRRTINALTDNINRNLNTRIYFTPYDSKWNSSRELRCFIRNNKLIAISQYCWTRCEFFCDFSKDELISLADRINKLVNNIIEDLSNRIDTKDMVMDIYLDDNDNLQIIELNSFGYWLASGSALFHWIKDYDKLYNTNGDIYFRILDN</sequence>
<organism evidence="2 3">
    <name type="scientific">Moumouvirus goulette</name>
    <dbReference type="NCBI Taxonomy" id="1247379"/>
    <lineage>
        <taxon>Viruses</taxon>
        <taxon>Varidnaviria</taxon>
        <taxon>Bamfordvirae</taxon>
        <taxon>Nucleocytoviricota</taxon>
        <taxon>Megaviricetes</taxon>
        <taxon>Imitervirales</taxon>
        <taxon>Mimiviridae</taxon>
        <taxon>Megamimivirinae</taxon>
        <taxon>Moumouvirus</taxon>
        <taxon>Moumouvirus goulettemassiliense</taxon>
    </lineage>
</organism>
<evidence type="ECO:0000313" key="2">
    <source>
        <dbReference type="EMBL" id="AGF85714.1"/>
    </source>
</evidence>
<name>M1PCK0_9VIRU</name>